<accession>A0A6C0F0B8</accession>
<dbReference type="AlphaFoldDB" id="A0A6C0F0B8"/>
<organism evidence="2">
    <name type="scientific">viral metagenome</name>
    <dbReference type="NCBI Taxonomy" id="1070528"/>
    <lineage>
        <taxon>unclassified sequences</taxon>
        <taxon>metagenomes</taxon>
        <taxon>organismal metagenomes</taxon>
    </lineage>
</organism>
<proteinExistence type="predicted"/>
<protein>
    <submittedName>
        <fullName evidence="2">Uncharacterized protein</fullName>
    </submittedName>
</protein>
<name>A0A6C0F0B8_9ZZZZ</name>
<reference evidence="2" key="1">
    <citation type="journal article" date="2020" name="Nature">
        <title>Giant virus diversity and host interactions through global metagenomics.</title>
        <authorList>
            <person name="Schulz F."/>
            <person name="Roux S."/>
            <person name="Paez-Espino D."/>
            <person name="Jungbluth S."/>
            <person name="Walsh D.A."/>
            <person name="Denef V.J."/>
            <person name="McMahon K.D."/>
            <person name="Konstantinidis K.T."/>
            <person name="Eloe-Fadrosh E.A."/>
            <person name="Kyrpides N.C."/>
            <person name="Woyke T."/>
        </authorList>
    </citation>
    <scope>NUCLEOTIDE SEQUENCE</scope>
    <source>
        <strain evidence="2">GVMAG-M-3300009161-30</strain>
    </source>
</reference>
<evidence type="ECO:0000313" key="2">
    <source>
        <dbReference type="EMBL" id="QHT32875.1"/>
    </source>
</evidence>
<feature type="region of interest" description="Disordered" evidence="1">
    <location>
        <begin position="204"/>
        <end position="238"/>
    </location>
</feature>
<sequence>MGNSISTASTKSNNNVAAGLPKDLPLGETLDYIATHYILTMDFQSLRKLYEKQYCEKMVVLTSNIINKYFTDLELSHLAHRIENGSGMGDNGAPENIIFFKKTDIEHLNIPDIHKKEAVCNKIAKFYIKIAHLFSAIVTTINPEYVYKDMFGNVIKQNLYEKDNIPKWAKVEVLKLNLCDNRINALKGETPASMMKNVEAELTTPGMTWGGDGSDPATATPAEKPIGEPDEPNELSDSNKDEIIKIQPDVCSINLKKDGTLKTLEEEPGIPELMDLYYDDEYDYKTGKFKGMSNTTKEKFHSDLKRFYSEFSGNIEMPDTITKFSDIKLRDYSKQPICDKKFVDQKNSFSGTYNDTLLADYANNLKQMIKSVNKKQQQLLTIINRLFVYVVDPETKVELIKVNPELTDISLQSIVEETRNIIIELYLKCEADFVEGVKLYEAIVEAQIFVTTQNQIESLKRAAEVLYNPLVEEK</sequence>
<dbReference type="EMBL" id="MN738952">
    <property type="protein sequence ID" value="QHT32875.1"/>
    <property type="molecule type" value="Genomic_DNA"/>
</dbReference>
<evidence type="ECO:0000256" key="1">
    <source>
        <dbReference type="SAM" id="MobiDB-lite"/>
    </source>
</evidence>